<keyword evidence="16 21" id="KW-0486">Methionine biosynthesis</keyword>
<dbReference type="EC" id="2.1.1.13" evidence="6 20"/>
<evidence type="ECO:0000256" key="21">
    <source>
        <dbReference type="PIRNR" id="PIRNR000381"/>
    </source>
</evidence>
<feature type="binding site" evidence="23">
    <location>
        <position position="877"/>
    </location>
    <ligand>
        <name>methylcob(III)alamin</name>
        <dbReference type="ChEBI" id="CHEBI:28115"/>
    </ligand>
</feature>
<evidence type="ECO:0000256" key="10">
    <source>
        <dbReference type="ARBA" id="ARBA00022628"/>
    </source>
</evidence>
<evidence type="ECO:0000259" key="29">
    <source>
        <dbReference type="PROSITE" id="PS51337"/>
    </source>
</evidence>
<feature type="binding site" evidence="23">
    <location>
        <begin position="773"/>
        <end position="777"/>
    </location>
    <ligand>
        <name>methylcob(III)alamin</name>
        <dbReference type="ChEBI" id="CHEBI:28115"/>
    </ligand>
</feature>
<evidence type="ECO:0000256" key="2">
    <source>
        <dbReference type="ARBA" id="ARBA00001947"/>
    </source>
</evidence>
<evidence type="ECO:0000256" key="3">
    <source>
        <dbReference type="ARBA" id="ARBA00001956"/>
    </source>
</evidence>
<evidence type="ECO:0000256" key="5">
    <source>
        <dbReference type="ARBA" id="ARBA00010398"/>
    </source>
</evidence>
<evidence type="ECO:0000259" key="25">
    <source>
        <dbReference type="PROSITE" id="PS50970"/>
    </source>
</evidence>
<evidence type="ECO:0000256" key="17">
    <source>
        <dbReference type="ARBA" id="ARBA00023285"/>
    </source>
</evidence>
<feature type="binding site" evidence="23">
    <location>
        <begin position="1203"/>
        <end position="1204"/>
    </location>
    <ligand>
        <name>S-adenosyl-L-methionine</name>
        <dbReference type="ChEBI" id="CHEBI:59789"/>
    </ligand>
</feature>
<dbReference type="Gene3D" id="3.10.196.10">
    <property type="entry name" value="Vitamin B12-dependent methionine synthase, activation domain"/>
    <property type="match status" value="1"/>
</dbReference>
<evidence type="ECO:0000256" key="15">
    <source>
        <dbReference type="ARBA" id="ARBA00022833"/>
    </source>
</evidence>
<dbReference type="GO" id="GO:0008270">
    <property type="term" value="F:zinc ion binding"/>
    <property type="evidence" value="ECO:0007669"/>
    <property type="project" value="UniProtKB-UniRule"/>
</dbReference>
<evidence type="ECO:0000256" key="23">
    <source>
        <dbReference type="PIRSR" id="PIRSR000381-2"/>
    </source>
</evidence>
<dbReference type="FunFam" id="3.40.50.280:FF:000001">
    <property type="entry name" value="Methionine synthase"/>
    <property type="match status" value="1"/>
</dbReference>
<feature type="binding site" evidence="22 24">
    <location>
        <position position="317"/>
    </location>
    <ligand>
        <name>Zn(2+)</name>
        <dbReference type="ChEBI" id="CHEBI:29105"/>
    </ligand>
</feature>
<feature type="domain" description="B12-binding" evidence="28">
    <location>
        <begin position="763"/>
        <end position="898"/>
    </location>
</feature>
<keyword evidence="9 21" id="KW-0028">Amino-acid biosynthesis</keyword>
<dbReference type="SUPFAM" id="SSF52242">
    <property type="entry name" value="Cobalamin (vitamin B12)-binding domain"/>
    <property type="match status" value="1"/>
</dbReference>
<evidence type="ECO:0000256" key="1">
    <source>
        <dbReference type="ARBA" id="ARBA00001700"/>
    </source>
</evidence>
<sequence length="1242" mass="135731">MPENPLVRPDATAALTAAFEERILVIDGAMGTAIQRDRPDEAGYRGERFADWPSDLQGNNDLLTLTQPEIIAGIHREYLEAGADIIETNTFNANAVSLGDYDMAELAYELNVEAAKLARHEADAATERTPDRPRYVAGALGPTTRTASISPDVNDPGARNVTFEQLVDAYAVAAAGLVDGGSDLFFIETIFDTLNAKAAIFAIEGLFEERGRRWPVIISGTITDASGRTLSGQVTEAFWNSVRHARPLAVGLNCALGAKEMRPYLAELSRVADTFVCCYPNAGLPNAFGEYDETPEETAAILTEFGASGLVNLVGGCCGTTPAHVEAIAAGVADKQPRTPPQVETAMRLSGLEPFTITSESLFVNVGERTNITGSARFRNLIKDGDYDTALSVAAQQVENGAQVIDVNMDEGMIDGVAAMDRFMKLIASEPDISRVPVMVDSSKFEVIEAGLRCIQGKPIVNSISLKEGEEKFVEQARLCRRYGAAAVVMAFDEDGQADDLERRKAICGRAYRILVDEVGLDPSDIIFDPNVFAVATGIEEHAGYGQDFIEATRWIKENLPGVKVSGGISNVSFSFRGNNRVREAIHAVFLFHAIRAGLDMGIVNAGALVVYDEVDPELRDRIEDVVLNRREDAAERLLEIAERYRGDGEAVEEKAAEEWRGLPVGERITHALVKGIDTYAESDTEELRLEIAARGGRPIEVIEGPLMDGMNVVGDLFGAGKMFLPQVVKSARVMKRAVAHLIPFIEREKAEDPALASAKDTNGTIVMATVKGDVHDIGKNIVGVVLQCNNYEVIDLGVMVPAQKILAAAREHGADIIGLSGLITPSLDEMVNFASEMQREGLEIPLLIGGATTSRAHTAVKVDQKYDGPVVWVKDASRSVPTAAALLHESRREALLADVRTDYDALRARHAGKQERPMVTLEQARERRTPISWDGYRPPAPSRTGVHVLDDYDLAELRDYIDWQPFFNAWEMKGRFPDILNNPATGETARALYDDAQAMLDRLIAEKWVTARGVYGLFPASAHGDDLEVDTGAGPVRLHQLRQQGEHREGVPNRSLADFVAPAETGLADHVGAFAVTAGIGLGPRVQQFRDELDDYSAILLEALADRLAEAFAERLHERVRTEFWGYVDEETLGNEDLIAERYQGIRPAPGYPACPEHTEKLTLWSLLDVEENVGIELTESMAMWPGASVSGWYFSHPQSQYFVVGRLGRDQVADYAERKGWSLAEAERWLSANLGYDPED</sequence>
<dbReference type="SUPFAM" id="SSF47644">
    <property type="entry name" value="Methionine synthase domain"/>
    <property type="match status" value="1"/>
</dbReference>
<comment type="similarity">
    <text evidence="5">Belongs to the vitamin-B12 dependent methionine synthase family.</text>
</comment>
<dbReference type="PROSITE" id="PS50970">
    <property type="entry name" value="HCY"/>
    <property type="match status" value="1"/>
</dbReference>
<evidence type="ECO:0000256" key="14">
    <source>
        <dbReference type="ARBA" id="ARBA00022737"/>
    </source>
</evidence>
<proteinExistence type="inferred from homology"/>
<keyword evidence="12 21" id="KW-0949">S-adenosyl-L-methionine</keyword>
<dbReference type="InterPro" id="IPR006158">
    <property type="entry name" value="Cobalamin-bd"/>
</dbReference>
<evidence type="ECO:0000256" key="19">
    <source>
        <dbReference type="ARBA" id="ARBA00031040"/>
    </source>
</evidence>
<dbReference type="SUPFAM" id="SSF82282">
    <property type="entry name" value="Homocysteine S-methyltransferase"/>
    <property type="match status" value="1"/>
</dbReference>
<dbReference type="PROSITE" id="PS50972">
    <property type="entry name" value="PTERIN_BINDING"/>
    <property type="match status" value="1"/>
</dbReference>
<dbReference type="InterPro" id="IPR011005">
    <property type="entry name" value="Dihydropteroate_synth-like_sf"/>
</dbReference>
<dbReference type="NCBIfam" id="NF007024">
    <property type="entry name" value="PRK09490.1"/>
    <property type="match status" value="1"/>
</dbReference>
<dbReference type="CDD" id="cd00740">
    <property type="entry name" value="MeTr"/>
    <property type="match status" value="1"/>
</dbReference>
<dbReference type="InterPro" id="IPR003726">
    <property type="entry name" value="HCY_dom"/>
</dbReference>
<evidence type="ECO:0000259" key="26">
    <source>
        <dbReference type="PROSITE" id="PS50972"/>
    </source>
</evidence>
<keyword evidence="10 21" id="KW-0846">Cobalamin</keyword>
<comment type="pathway">
    <text evidence="4 21">Amino-acid biosynthesis; L-methionine biosynthesis via de novo pathway; L-methionine from L-homocysteine (MetH route): step 1/1.</text>
</comment>
<comment type="function">
    <text evidence="18 21">Catalyzes the transfer of a methyl group from methyl-cobalamin to homocysteine, yielding enzyme-bound cob(I)alamin and methionine. Subsequently, remethylates the cofactor using methyltetrahydrofolate.</text>
</comment>
<feature type="binding site" description="axial binding residue" evidence="22">
    <location>
        <position position="776"/>
    </location>
    <ligand>
        <name>methylcob(III)alamin</name>
        <dbReference type="ChEBI" id="CHEBI:28115"/>
    </ligand>
    <ligandPart>
        <name>Co</name>
        <dbReference type="ChEBI" id="CHEBI:27638"/>
    </ligandPart>
</feature>
<dbReference type="Gene3D" id="3.20.20.20">
    <property type="entry name" value="Dihydropteroate synthase-like"/>
    <property type="match status" value="1"/>
</dbReference>
<feature type="binding site" evidence="23">
    <location>
        <position position="821"/>
    </location>
    <ligand>
        <name>methylcob(III)alamin</name>
        <dbReference type="ChEBI" id="CHEBI:28115"/>
    </ligand>
</feature>
<feature type="binding site" evidence="23">
    <location>
        <position position="704"/>
    </location>
    <ligand>
        <name>methylcob(III)alamin</name>
        <dbReference type="ChEBI" id="CHEBI:28115"/>
    </ligand>
</feature>
<dbReference type="PROSITE" id="PS50974">
    <property type="entry name" value="ADOMET_ACTIVATION"/>
    <property type="match status" value="1"/>
</dbReference>
<evidence type="ECO:0000256" key="24">
    <source>
        <dbReference type="PROSITE-ProRule" id="PRU00333"/>
    </source>
</evidence>
<keyword evidence="31" id="KW-1185">Reference proteome</keyword>
<dbReference type="GO" id="GO:0046653">
    <property type="term" value="P:tetrahydrofolate metabolic process"/>
    <property type="evidence" value="ECO:0007669"/>
    <property type="project" value="TreeGrafter"/>
</dbReference>
<evidence type="ECO:0000256" key="9">
    <source>
        <dbReference type="ARBA" id="ARBA00022605"/>
    </source>
</evidence>
<dbReference type="InterPro" id="IPR003759">
    <property type="entry name" value="Cbl-bd_cap"/>
</dbReference>
<comment type="cofactor">
    <cofactor evidence="3 21 22">
        <name>methylcob(III)alamin</name>
        <dbReference type="ChEBI" id="CHEBI:28115"/>
    </cofactor>
</comment>
<evidence type="ECO:0000256" key="13">
    <source>
        <dbReference type="ARBA" id="ARBA00022723"/>
    </source>
</evidence>
<dbReference type="Pfam" id="PF02607">
    <property type="entry name" value="B12-binding_2"/>
    <property type="match status" value="1"/>
</dbReference>
<feature type="domain" description="Hcy-binding" evidence="25">
    <location>
        <begin position="12"/>
        <end position="332"/>
    </location>
</feature>
<dbReference type="Gene3D" id="1.10.288.10">
    <property type="entry name" value="Cobalamin-dependent Methionine Synthase, domain 2"/>
    <property type="match status" value="1"/>
</dbReference>
<feature type="binding site" evidence="23">
    <location>
        <position position="1148"/>
    </location>
    <ligand>
        <name>S-adenosyl-L-methionine</name>
        <dbReference type="ChEBI" id="CHEBI:59789"/>
    </ligand>
</feature>
<dbReference type="SMART" id="SM01018">
    <property type="entry name" value="B12-binding_2"/>
    <property type="match status" value="1"/>
</dbReference>
<dbReference type="InterPro" id="IPR000489">
    <property type="entry name" value="Pterin-binding_dom"/>
</dbReference>
<dbReference type="CDD" id="cd02069">
    <property type="entry name" value="methionine_synthase_B12_BD"/>
    <property type="match status" value="1"/>
</dbReference>
<dbReference type="InterPro" id="IPR036594">
    <property type="entry name" value="Meth_synthase_dom"/>
</dbReference>
<evidence type="ECO:0000256" key="20">
    <source>
        <dbReference type="NCBIfam" id="TIGR02082"/>
    </source>
</evidence>
<keyword evidence="8 21" id="KW-0489">Methyltransferase</keyword>
<keyword evidence="11 21" id="KW-0808">Transferase</keyword>
<feature type="domain" description="AdoMet activation" evidence="27">
    <location>
        <begin position="913"/>
        <end position="1241"/>
    </location>
</feature>
<dbReference type="GO" id="GO:0005829">
    <property type="term" value="C:cytosol"/>
    <property type="evidence" value="ECO:0007669"/>
    <property type="project" value="TreeGrafter"/>
</dbReference>
<dbReference type="SUPFAM" id="SSF51717">
    <property type="entry name" value="Dihydropteroate synthetase-like"/>
    <property type="match status" value="1"/>
</dbReference>
<gene>
    <name evidence="30" type="primary">metH</name>
    <name evidence="30" type="ORF">IE331_07645</name>
</gene>
<accession>A0A927K4C8</accession>
<feature type="domain" description="Pterin-binding" evidence="26">
    <location>
        <begin position="363"/>
        <end position="624"/>
    </location>
</feature>
<keyword evidence="13 21" id="KW-0479">Metal-binding</keyword>
<dbReference type="InterPro" id="IPR036724">
    <property type="entry name" value="Cobalamin-bd_sf"/>
</dbReference>
<comment type="cofactor">
    <cofactor evidence="2 21 24">
        <name>Zn(2+)</name>
        <dbReference type="ChEBI" id="CHEBI:29105"/>
    </cofactor>
</comment>
<dbReference type="GO" id="GO:0032259">
    <property type="term" value="P:methylation"/>
    <property type="evidence" value="ECO:0007669"/>
    <property type="project" value="UniProtKB-KW"/>
</dbReference>
<dbReference type="InterPro" id="IPR036589">
    <property type="entry name" value="HCY_dom_sf"/>
</dbReference>
<dbReference type="FunFam" id="3.20.20.330:FF:000001">
    <property type="entry name" value="Methionine synthase"/>
    <property type="match status" value="1"/>
</dbReference>
<dbReference type="InterPro" id="IPR033706">
    <property type="entry name" value="Met_synthase_B12-bd"/>
</dbReference>
<evidence type="ECO:0000313" key="31">
    <source>
        <dbReference type="Proteomes" id="UP000616839"/>
    </source>
</evidence>
<evidence type="ECO:0000256" key="4">
    <source>
        <dbReference type="ARBA" id="ARBA00005178"/>
    </source>
</evidence>
<dbReference type="Gene3D" id="3.40.50.280">
    <property type="entry name" value="Cobalamin-binding domain"/>
    <property type="match status" value="1"/>
</dbReference>
<dbReference type="InterPro" id="IPR011822">
    <property type="entry name" value="MetH"/>
</dbReference>
<feature type="domain" description="B12-binding N-terminal" evidence="29">
    <location>
        <begin position="656"/>
        <end position="754"/>
    </location>
</feature>
<feature type="binding site" evidence="23">
    <location>
        <position position="963"/>
    </location>
    <ligand>
        <name>S-adenosyl-L-methionine</name>
        <dbReference type="ChEBI" id="CHEBI:59789"/>
    </ligand>
</feature>
<feature type="binding site" evidence="23">
    <location>
        <position position="825"/>
    </location>
    <ligand>
        <name>methylcob(III)alamin</name>
        <dbReference type="ChEBI" id="CHEBI:28115"/>
    </ligand>
</feature>
<evidence type="ECO:0000256" key="22">
    <source>
        <dbReference type="PIRSR" id="PIRSR000381-1"/>
    </source>
</evidence>
<dbReference type="EMBL" id="JACYXZ010000002">
    <property type="protein sequence ID" value="MBD8869493.1"/>
    <property type="molecule type" value="Genomic_DNA"/>
</dbReference>
<keyword evidence="17 21" id="KW-0170">Cobalt</keyword>
<feature type="binding site" evidence="22 24">
    <location>
        <position position="254"/>
    </location>
    <ligand>
        <name>Zn(2+)</name>
        <dbReference type="ChEBI" id="CHEBI:29105"/>
    </ligand>
</feature>
<dbReference type="GO" id="GO:0050667">
    <property type="term" value="P:homocysteine metabolic process"/>
    <property type="evidence" value="ECO:0007669"/>
    <property type="project" value="TreeGrafter"/>
</dbReference>
<dbReference type="SUPFAM" id="SSF56507">
    <property type="entry name" value="Methionine synthase activation domain-like"/>
    <property type="match status" value="1"/>
</dbReference>
<dbReference type="PANTHER" id="PTHR45833">
    <property type="entry name" value="METHIONINE SYNTHASE"/>
    <property type="match status" value="1"/>
</dbReference>
<evidence type="ECO:0000259" key="27">
    <source>
        <dbReference type="PROSITE" id="PS50974"/>
    </source>
</evidence>
<comment type="caution">
    <text evidence="30">The sequence shown here is derived from an EMBL/GenBank/DDBJ whole genome shotgun (WGS) entry which is preliminary data.</text>
</comment>
<dbReference type="PROSITE" id="PS51337">
    <property type="entry name" value="B12_BINDING_NTER"/>
    <property type="match status" value="1"/>
</dbReference>
<reference evidence="30" key="1">
    <citation type="submission" date="2020-09" db="EMBL/GenBank/DDBJ databases">
        <title>Nocardioides sp. strain MJB4 16S ribosomal RNA gene Genome sequencing and assembly.</title>
        <authorList>
            <person name="Kim I."/>
        </authorList>
    </citation>
    <scope>NUCLEOTIDE SEQUENCE</scope>
    <source>
        <strain evidence="30">MJB4</strain>
    </source>
</reference>
<dbReference type="AlphaFoldDB" id="A0A927K4C8"/>
<dbReference type="Gene3D" id="3.20.20.330">
    <property type="entry name" value="Homocysteine-binding-like domain"/>
    <property type="match status" value="1"/>
</dbReference>
<dbReference type="FunFam" id="1.10.1240.10:FF:000001">
    <property type="entry name" value="Methionine synthase"/>
    <property type="match status" value="1"/>
</dbReference>
<feature type="binding site" evidence="22 24">
    <location>
        <position position="318"/>
    </location>
    <ligand>
        <name>Zn(2+)</name>
        <dbReference type="ChEBI" id="CHEBI:29105"/>
    </ligand>
</feature>
<dbReference type="Pfam" id="PF00809">
    <property type="entry name" value="Pterin_bind"/>
    <property type="match status" value="1"/>
</dbReference>
<evidence type="ECO:0000256" key="8">
    <source>
        <dbReference type="ARBA" id="ARBA00022603"/>
    </source>
</evidence>
<dbReference type="GO" id="GO:0008705">
    <property type="term" value="F:methionine synthase activity"/>
    <property type="evidence" value="ECO:0007669"/>
    <property type="project" value="UniProtKB-UniRule"/>
</dbReference>
<keyword evidence="15 21" id="KW-0862">Zinc</keyword>
<comment type="catalytic activity">
    <reaction evidence="1 21">
        <text>(6S)-5-methyl-5,6,7,8-tetrahydrofolate + L-homocysteine = (6S)-5,6,7,8-tetrahydrofolate + L-methionine</text>
        <dbReference type="Rhea" id="RHEA:11172"/>
        <dbReference type="ChEBI" id="CHEBI:18608"/>
        <dbReference type="ChEBI" id="CHEBI:57453"/>
        <dbReference type="ChEBI" id="CHEBI:57844"/>
        <dbReference type="ChEBI" id="CHEBI:58199"/>
        <dbReference type="EC" id="2.1.1.13"/>
    </reaction>
</comment>
<dbReference type="Pfam" id="PF02310">
    <property type="entry name" value="B12-binding"/>
    <property type="match status" value="1"/>
</dbReference>
<dbReference type="Pfam" id="PF02574">
    <property type="entry name" value="S-methyl_trans"/>
    <property type="match status" value="1"/>
</dbReference>
<dbReference type="Proteomes" id="UP000616839">
    <property type="component" value="Unassembled WGS sequence"/>
</dbReference>
<evidence type="ECO:0000256" key="6">
    <source>
        <dbReference type="ARBA" id="ARBA00012032"/>
    </source>
</evidence>
<evidence type="ECO:0000256" key="18">
    <source>
        <dbReference type="ARBA" id="ARBA00025552"/>
    </source>
</evidence>
<dbReference type="InterPro" id="IPR004223">
    <property type="entry name" value="VitB12-dep_Met_synth_activ_dom"/>
</dbReference>
<keyword evidence="14" id="KW-0677">Repeat</keyword>
<dbReference type="PANTHER" id="PTHR45833:SF1">
    <property type="entry name" value="METHIONINE SYNTHASE"/>
    <property type="match status" value="1"/>
</dbReference>
<dbReference type="Pfam" id="PF02965">
    <property type="entry name" value="Met_synt_B12"/>
    <property type="match status" value="1"/>
</dbReference>
<evidence type="ECO:0000313" key="30">
    <source>
        <dbReference type="EMBL" id="MBD8869493.1"/>
    </source>
</evidence>
<dbReference type="Gene3D" id="1.10.1240.10">
    <property type="entry name" value="Methionine synthase domain"/>
    <property type="match status" value="1"/>
</dbReference>
<name>A0A927K4C8_9ACTN</name>
<evidence type="ECO:0000256" key="12">
    <source>
        <dbReference type="ARBA" id="ARBA00022691"/>
    </source>
</evidence>
<evidence type="ECO:0000256" key="16">
    <source>
        <dbReference type="ARBA" id="ARBA00023167"/>
    </source>
</evidence>
<evidence type="ECO:0000256" key="7">
    <source>
        <dbReference type="ARBA" id="ARBA00013998"/>
    </source>
</evidence>
<organism evidence="30 31">
    <name type="scientific">Nocardioides donggukensis</name>
    <dbReference type="NCBI Taxonomy" id="2774019"/>
    <lineage>
        <taxon>Bacteria</taxon>
        <taxon>Bacillati</taxon>
        <taxon>Actinomycetota</taxon>
        <taxon>Actinomycetes</taxon>
        <taxon>Propionibacteriales</taxon>
        <taxon>Nocardioidaceae</taxon>
        <taxon>Nocardioides</taxon>
    </lineage>
</organism>
<evidence type="ECO:0000256" key="11">
    <source>
        <dbReference type="ARBA" id="ARBA00022679"/>
    </source>
</evidence>
<dbReference type="GO" id="GO:0031419">
    <property type="term" value="F:cobalamin binding"/>
    <property type="evidence" value="ECO:0007669"/>
    <property type="project" value="UniProtKB-UniRule"/>
</dbReference>
<comment type="domain">
    <text evidence="21">Modular enzyme with four functionally distinct domains. The isolated Hcy-binding domain catalyzes methyl transfer from free methylcobalamin to homocysteine. The Hcy-binding domain in association with the pterin-binding domain catalyzes the methylation of cob(I)alamin by methyltetrahydrofolate and the methylation of homocysteine. The B12-binding domain binds the cofactor. The AdoMet activation domain binds S-adenosyl-L-methionine. Under aerobic conditions cob(I)alamin can be converted to inactive cob(II)alamin. Reductive methylation by S-adenosyl-L-methionine and flavodoxin regenerates methylcobalamin.</text>
</comment>
<dbReference type="PROSITE" id="PS51332">
    <property type="entry name" value="B12_BINDING"/>
    <property type="match status" value="1"/>
</dbReference>
<dbReference type="FunFam" id="3.20.20.20:FF:000002">
    <property type="entry name" value="Methionine synthase"/>
    <property type="match status" value="1"/>
</dbReference>
<evidence type="ECO:0000259" key="28">
    <source>
        <dbReference type="PROSITE" id="PS51332"/>
    </source>
</evidence>
<dbReference type="InterPro" id="IPR037010">
    <property type="entry name" value="VitB12-dep_Met_synth_activ_sf"/>
</dbReference>
<dbReference type="PIRSF" id="PIRSF000381">
    <property type="entry name" value="MetH"/>
    <property type="match status" value="1"/>
</dbReference>
<dbReference type="InterPro" id="IPR050554">
    <property type="entry name" value="Met_Synthase/Corrinoid"/>
</dbReference>
<protein>
    <recommendedName>
        <fullName evidence="7 20">Methionine synthase</fullName>
        <ecNumber evidence="6 20">2.1.1.13</ecNumber>
    </recommendedName>
    <alternativeName>
        <fullName evidence="19 21">5-methyltetrahydrofolate--homocysteine methyltransferase</fullName>
    </alternativeName>
</protein>
<dbReference type="NCBIfam" id="TIGR02082">
    <property type="entry name" value="metH"/>
    <property type="match status" value="1"/>
</dbReference>